<reference evidence="2 4" key="2">
    <citation type="submission" date="2016-10" db="EMBL/GenBank/DDBJ databases">
        <authorList>
            <person name="Varghese N."/>
            <person name="Submissions S."/>
        </authorList>
    </citation>
    <scope>NUCLEOTIDE SEQUENCE [LARGE SCALE GENOMIC DNA]</scope>
    <source>
        <strain evidence="2 4">DSM 22150</strain>
    </source>
</reference>
<evidence type="ECO:0000313" key="1">
    <source>
        <dbReference type="EMBL" id="CZQ89223.1"/>
    </source>
</evidence>
<dbReference type="RefSeq" id="WP_068621771.1">
    <property type="nucleotide sequence ID" value="NZ_FJNB01000004.1"/>
</dbReference>
<dbReference type="EMBL" id="FNYT01000004">
    <property type="protein sequence ID" value="SEI85126.1"/>
    <property type="molecule type" value="Genomic_DNA"/>
</dbReference>
<proteinExistence type="predicted"/>
<dbReference type="Proteomes" id="UP000076878">
    <property type="component" value="Unassembled WGS sequence"/>
</dbReference>
<evidence type="ECO:0000313" key="2">
    <source>
        <dbReference type="EMBL" id="SEI85126.1"/>
    </source>
</evidence>
<dbReference type="EMBL" id="FJNB01000004">
    <property type="protein sequence ID" value="CZQ89223.1"/>
    <property type="molecule type" value="Genomic_DNA"/>
</dbReference>
<organism evidence="1 3">
    <name type="scientific">Trichococcus ilyis</name>
    <dbReference type="NCBI Taxonomy" id="640938"/>
    <lineage>
        <taxon>Bacteria</taxon>
        <taxon>Bacillati</taxon>
        <taxon>Bacillota</taxon>
        <taxon>Bacilli</taxon>
        <taxon>Lactobacillales</taxon>
        <taxon>Carnobacteriaceae</taxon>
        <taxon>Trichococcus</taxon>
    </lineage>
</organism>
<gene>
    <name evidence="2" type="ORF">SAMN05216375_10477</name>
    <name evidence="1" type="ORF">TR210_779</name>
</gene>
<dbReference type="OrthoDB" id="570545at2"/>
<evidence type="ECO:0000313" key="4">
    <source>
        <dbReference type="Proteomes" id="UP000199280"/>
    </source>
</evidence>
<dbReference type="AlphaFoldDB" id="A0A143YHS3"/>
<dbReference type="Proteomes" id="UP000199280">
    <property type="component" value="Unassembled WGS sequence"/>
</dbReference>
<sequence>MFGREKKDKKVSEVENYGLVLDEEFEDDEDESLSVYDAADIYFSNGQDEDYMFGYTHEELVRAHKN</sequence>
<accession>A0A143YHS3</accession>
<evidence type="ECO:0000313" key="3">
    <source>
        <dbReference type="Proteomes" id="UP000076878"/>
    </source>
</evidence>
<protein>
    <submittedName>
        <fullName evidence="1">Uncharacterized protein</fullName>
    </submittedName>
</protein>
<reference evidence="1 3" key="1">
    <citation type="submission" date="2016-02" db="EMBL/GenBank/DDBJ databases">
        <authorList>
            <person name="Wen L."/>
            <person name="He K."/>
            <person name="Yang H."/>
        </authorList>
    </citation>
    <scope>NUCLEOTIDE SEQUENCE [LARGE SCALE GENOMIC DNA]</scope>
    <source>
        <strain evidence="1">Trichococcus_R210</strain>
    </source>
</reference>
<keyword evidence="4" id="KW-1185">Reference proteome</keyword>
<name>A0A143YHS3_9LACT</name>